<dbReference type="EMBL" id="JANBQB010000466">
    <property type="protein sequence ID" value="KAJ1976070.1"/>
    <property type="molecule type" value="Genomic_DNA"/>
</dbReference>
<evidence type="ECO:0000256" key="4">
    <source>
        <dbReference type="ARBA" id="ARBA00022574"/>
    </source>
</evidence>
<evidence type="ECO:0000256" key="8">
    <source>
        <dbReference type="ARBA" id="ARBA00032239"/>
    </source>
</evidence>
<dbReference type="PROSITE" id="PS50294">
    <property type="entry name" value="WD_REPEATS_REGION"/>
    <property type="match status" value="3"/>
</dbReference>
<comment type="caution">
    <text evidence="12">The sequence shown here is derived from an EMBL/GenBank/DDBJ whole genome shotgun (WGS) entry which is preliminary data.</text>
</comment>
<dbReference type="PANTHER" id="PTHR22851">
    <property type="entry name" value="U3 SMALL NUCLEOLAR RNA U3 SNORNA ASSOCIATED PROTEIN"/>
    <property type="match status" value="1"/>
</dbReference>
<dbReference type="AlphaFoldDB" id="A0A9W8B0V1"/>
<feature type="region of interest" description="Disordered" evidence="10">
    <location>
        <begin position="493"/>
        <end position="512"/>
    </location>
</feature>
<evidence type="ECO:0000259" key="11">
    <source>
        <dbReference type="Pfam" id="PF04158"/>
    </source>
</evidence>
<keyword evidence="6" id="KW-0539">Nucleus</keyword>
<dbReference type="InterPro" id="IPR051733">
    <property type="entry name" value="WD_repeat_DCAF13/WDSOF1"/>
</dbReference>
<dbReference type="SUPFAM" id="SSF50978">
    <property type="entry name" value="WD40 repeat-like"/>
    <property type="match status" value="1"/>
</dbReference>
<dbReference type="GO" id="GO:0000462">
    <property type="term" value="P:maturation of SSU-rRNA from tricistronic rRNA transcript (SSU-rRNA, 5.8S rRNA, LSU-rRNA)"/>
    <property type="evidence" value="ECO:0007669"/>
    <property type="project" value="TreeGrafter"/>
</dbReference>
<evidence type="ECO:0000256" key="9">
    <source>
        <dbReference type="PROSITE-ProRule" id="PRU00221"/>
    </source>
</evidence>
<dbReference type="PROSITE" id="PS50082">
    <property type="entry name" value="WD_REPEATS_2"/>
    <property type="match status" value="3"/>
</dbReference>
<feature type="repeat" description="WD" evidence="9">
    <location>
        <begin position="397"/>
        <end position="438"/>
    </location>
</feature>
<keyword evidence="7" id="KW-0687">Ribonucleoprotein</keyword>
<dbReference type="SMART" id="SM00320">
    <property type="entry name" value="WD40"/>
    <property type="match status" value="7"/>
</dbReference>
<evidence type="ECO:0000256" key="3">
    <source>
        <dbReference type="ARBA" id="ARBA00021762"/>
    </source>
</evidence>
<evidence type="ECO:0000256" key="6">
    <source>
        <dbReference type="ARBA" id="ARBA00023242"/>
    </source>
</evidence>
<keyword evidence="4 9" id="KW-0853">WD repeat</keyword>
<evidence type="ECO:0000256" key="1">
    <source>
        <dbReference type="ARBA" id="ARBA00004604"/>
    </source>
</evidence>
<evidence type="ECO:0000256" key="10">
    <source>
        <dbReference type="SAM" id="MobiDB-lite"/>
    </source>
</evidence>
<evidence type="ECO:0000313" key="12">
    <source>
        <dbReference type="EMBL" id="KAJ1976070.1"/>
    </source>
</evidence>
<dbReference type="InterPro" id="IPR015943">
    <property type="entry name" value="WD40/YVTN_repeat-like_dom_sf"/>
</dbReference>
<feature type="repeat" description="WD" evidence="9">
    <location>
        <begin position="354"/>
        <end position="386"/>
    </location>
</feature>
<accession>A0A9W8B0V1</accession>
<sequence length="522" mass="59450">MEKYGPARLKDAQPVQRNLDPNLHPFEKAKEYTRALSAAKVERMFAKPFIGALAGHIDGVYCLSKHPWDLTAVISGSGDGEVRIWDLREQQTIWSAHNAHQGMVRGTCPIPNSRRFISVGVDQQIKVWAPDEELESTVGANPSHAREGLSFTDRARLANLRREKAALLDDGADDDKEPDGDDDETTYDYGQLASVSTKHQVHGLVRDWDGTKAGQERHRLRAIEPVTVFQGQDSFTSVDHHRTNQQFATSCSAISVWDINRSEPLHRFEWEADTINTVRFNQAEVNLLASCGSDRSLILYDLRSQTAMNKAVMEMNGNAIAWNPMKAHMFAVANENQNCYVFDMRYLKKAHTIHIGHTSAVMDVDYSPTGLELVTGSYDQTVRIFEDRQRFSRDVYHTQRMQQVFSVRFSMDAKFVISGSDDGNVRIWKAQASEKLGPISRAEKDHINYSQKLKDRYKHLPEIRRVLSNRHPPKHVRTAARLKGQMLQQEQRRQASIAASNPHARREQKDFKEQVVLETTFK</sequence>
<comment type="similarity">
    <text evidence="2">Belongs to the WD repeat DCAF13/WDSOF1 family.</text>
</comment>
<dbReference type="Pfam" id="PF00400">
    <property type="entry name" value="WD40"/>
    <property type="match status" value="4"/>
</dbReference>
<dbReference type="PANTHER" id="PTHR22851:SF0">
    <property type="entry name" value="DDB1- AND CUL4-ASSOCIATED FACTOR 13"/>
    <property type="match status" value="1"/>
</dbReference>
<gene>
    <name evidence="12" type="primary">sof1</name>
    <name evidence="12" type="ORF">H4R34_004112</name>
</gene>
<feature type="repeat" description="WD" evidence="9">
    <location>
        <begin position="53"/>
        <end position="95"/>
    </location>
</feature>
<proteinExistence type="inferred from homology"/>
<evidence type="ECO:0000256" key="5">
    <source>
        <dbReference type="ARBA" id="ARBA00022737"/>
    </source>
</evidence>
<organism evidence="12 13">
    <name type="scientific">Dimargaris verticillata</name>
    <dbReference type="NCBI Taxonomy" id="2761393"/>
    <lineage>
        <taxon>Eukaryota</taxon>
        <taxon>Fungi</taxon>
        <taxon>Fungi incertae sedis</taxon>
        <taxon>Zoopagomycota</taxon>
        <taxon>Kickxellomycotina</taxon>
        <taxon>Dimargaritomycetes</taxon>
        <taxon>Dimargaritales</taxon>
        <taxon>Dimargaritaceae</taxon>
        <taxon>Dimargaris</taxon>
    </lineage>
</organism>
<comment type="subcellular location">
    <subcellularLocation>
        <location evidence="1">Nucleus</location>
        <location evidence="1">Nucleolus</location>
    </subcellularLocation>
</comment>
<dbReference type="InterPro" id="IPR001680">
    <property type="entry name" value="WD40_rpt"/>
</dbReference>
<reference evidence="12" key="1">
    <citation type="submission" date="2022-07" db="EMBL/GenBank/DDBJ databases">
        <title>Phylogenomic reconstructions and comparative analyses of Kickxellomycotina fungi.</title>
        <authorList>
            <person name="Reynolds N.K."/>
            <person name="Stajich J.E."/>
            <person name="Barry K."/>
            <person name="Grigoriev I.V."/>
            <person name="Crous P."/>
            <person name="Smith M.E."/>
        </authorList>
    </citation>
    <scope>NUCLEOTIDE SEQUENCE</scope>
    <source>
        <strain evidence="12">RSA 567</strain>
    </source>
</reference>
<feature type="domain" description="Sof1-like protein" evidence="11">
    <location>
        <begin position="430"/>
        <end position="510"/>
    </location>
</feature>
<dbReference type="PROSITE" id="PS00678">
    <property type="entry name" value="WD_REPEATS_1"/>
    <property type="match status" value="1"/>
</dbReference>
<keyword evidence="5" id="KW-0677">Repeat</keyword>
<dbReference type="Pfam" id="PF04158">
    <property type="entry name" value="Sof1"/>
    <property type="match status" value="1"/>
</dbReference>
<dbReference type="InterPro" id="IPR019775">
    <property type="entry name" value="WD40_repeat_CS"/>
</dbReference>
<evidence type="ECO:0000256" key="7">
    <source>
        <dbReference type="ARBA" id="ARBA00023274"/>
    </source>
</evidence>
<dbReference type="InterPro" id="IPR036322">
    <property type="entry name" value="WD40_repeat_dom_sf"/>
</dbReference>
<evidence type="ECO:0000256" key="2">
    <source>
        <dbReference type="ARBA" id="ARBA00005649"/>
    </source>
</evidence>
<dbReference type="InterPro" id="IPR020472">
    <property type="entry name" value="WD40_PAC1"/>
</dbReference>
<feature type="compositionally biased region" description="Acidic residues" evidence="10">
    <location>
        <begin position="170"/>
        <end position="186"/>
    </location>
</feature>
<dbReference type="Gene3D" id="2.130.10.10">
    <property type="entry name" value="YVTN repeat-like/Quinoprotein amine dehydrogenase"/>
    <property type="match status" value="2"/>
</dbReference>
<dbReference type="InterPro" id="IPR007287">
    <property type="entry name" value="Sof1"/>
</dbReference>
<name>A0A9W8B0V1_9FUNG</name>
<dbReference type="PRINTS" id="PR00320">
    <property type="entry name" value="GPROTEINBRPT"/>
</dbReference>
<feature type="region of interest" description="Disordered" evidence="10">
    <location>
        <begin position="168"/>
        <end position="187"/>
    </location>
</feature>
<dbReference type="Proteomes" id="UP001151582">
    <property type="component" value="Unassembled WGS sequence"/>
</dbReference>
<evidence type="ECO:0000313" key="13">
    <source>
        <dbReference type="Proteomes" id="UP001151582"/>
    </source>
</evidence>
<dbReference type="GO" id="GO:0032040">
    <property type="term" value="C:small-subunit processome"/>
    <property type="evidence" value="ECO:0007669"/>
    <property type="project" value="TreeGrafter"/>
</dbReference>
<dbReference type="OrthoDB" id="10249065at2759"/>
<keyword evidence="13" id="KW-1185">Reference proteome</keyword>
<protein>
    <recommendedName>
        <fullName evidence="3">DDB1- and CUL4-associated factor 13</fullName>
    </recommendedName>
    <alternativeName>
        <fullName evidence="8">WD repeat and SOF domain-containing protein 1</fullName>
    </alternativeName>
</protein>